<protein>
    <recommendedName>
        <fullName evidence="4">Tudor domain-containing protein</fullName>
    </recommendedName>
</protein>
<dbReference type="AlphaFoldDB" id="A0A6Q2YCG7"/>
<dbReference type="SUPFAM" id="SSF63748">
    <property type="entry name" value="Tudor/PWWP/MBT"/>
    <property type="match status" value="2"/>
</dbReference>
<evidence type="ECO:0000256" key="3">
    <source>
        <dbReference type="ARBA" id="ARBA00023242"/>
    </source>
</evidence>
<organism evidence="5 6">
    <name type="scientific">Esox lucius</name>
    <name type="common">Northern pike</name>
    <dbReference type="NCBI Taxonomy" id="8010"/>
    <lineage>
        <taxon>Eukaryota</taxon>
        <taxon>Metazoa</taxon>
        <taxon>Chordata</taxon>
        <taxon>Craniata</taxon>
        <taxon>Vertebrata</taxon>
        <taxon>Euteleostomi</taxon>
        <taxon>Actinopterygii</taxon>
        <taxon>Neopterygii</taxon>
        <taxon>Teleostei</taxon>
        <taxon>Protacanthopterygii</taxon>
        <taxon>Esociformes</taxon>
        <taxon>Esocidae</taxon>
        <taxon>Esox</taxon>
    </lineage>
</organism>
<evidence type="ECO:0000313" key="6">
    <source>
        <dbReference type="Proteomes" id="UP000265140"/>
    </source>
</evidence>
<evidence type="ECO:0000256" key="1">
    <source>
        <dbReference type="ARBA" id="ARBA00004123"/>
    </source>
</evidence>
<name>A0A6Q2YCG7_ESOLU</name>
<dbReference type="GO" id="GO:0006357">
    <property type="term" value="P:regulation of transcription by RNA polymerase II"/>
    <property type="evidence" value="ECO:0007669"/>
    <property type="project" value="TreeGrafter"/>
</dbReference>
<dbReference type="FunFam" id="2.30.30.140:FF:000049">
    <property type="entry name" value="PHD finger protein 20 (Predicted)"/>
    <property type="match status" value="1"/>
</dbReference>
<dbReference type="PANTHER" id="PTHR15856">
    <property type="entry name" value="PHD FINGER PROTEIN 20-RELATED"/>
    <property type="match status" value="1"/>
</dbReference>
<dbReference type="Pfam" id="PF02820">
    <property type="entry name" value="MBT"/>
    <property type="match status" value="1"/>
</dbReference>
<proteinExistence type="predicted"/>
<dbReference type="GeneTree" id="ENSGT00940000156477"/>
<dbReference type="SMART" id="SM00333">
    <property type="entry name" value="TUDOR"/>
    <property type="match status" value="1"/>
</dbReference>
<dbReference type="PANTHER" id="PTHR15856:SF27">
    <property type="entry name" value="PHD FINGER PROTEIN 20"/>
    <property type="match status" value="1"/>
</dbReference>
<reference evidence="5" key="4">
    <citation type="submission" date="2025-09" db="UniProtKB">
        <authorList>
            <consortium name="Ensembl"/>
        </authorList>
    </citation>
    <scope>IDENTIFICATION</scope>
</reference>
<comment type="subcellular location">
    <subcellularLocation>
        <location evidence="1">Nucleus</location>
    </subcellularLocation>
</comment>
<dbReference type="InterPro" id="IPR002999">
    <property type="entry name" value="Tudor"/>
</dbReference>
<evidence type="ECO:0000256" key="2">
    <source>
        <dbReference type="ARBA" id="ARBA00022737"/>
    </source>
</evidence>
<evidence type="ECO:0000259" key="4">
    <source>
        <dbReference type="SMART" id="SM00333"/>
    </source>
</evidence>
<reference evidence="5" key="3">
    <citation type="submission" date="2025-08" db="UniProtKB">
        <authorList>
            <consortium name="Ensembl"/>
        </authorList>
    </citation>
    <scope>IDENTIFICATION</scope>
</reference>
<sequence length="151" mass="18087">MTKTPPSRRGITFEVGAQLEARDRLKNWSANIEKINYEDEKVLIHYRQWSHRYDEWFDWTSPYLRPLDRVQLRREGLQDNQPTSVFRVNEKVLACWVDCRYYPAKVLDVRRDGLYSSYTVKFFDGVVKTVKPTKIKPYRAEVMVFTFPSLE</sequence>
<evidence type="ECO:0000313" key="5">
    <source>
        <dbReference type="Ensembl" id="ENSELUP00000063679.2"/>
    </source>
</evidence>
<reference evidence="5" key="2">
    <citation type="submission" date="2020-02" db="EMBL/GenBank/DDBJ databases">
        <title>Esox lucius (northern pike) genome, fEsoLuc1, primary haplotype.</title>
        <authorList>
            <person name="Myers G."/>
            <person name="Karagic N."/>
            <person name="Meyer A."/>
            <person name="Pippel M."/>
            <person name="Reichard M."/>
            <person name="Winkler S."/>
            <person name="Tracey A."/>
            <person name="Sims Y."/>
            <person name="Howe K."/>
            <person name="Rhie A."/>
            <person name="Formenti G."/>
            <person name="Durbin R."/>
            <person name="Fedrigo O."/>
            <person name="Jarvis E.D."/>
        </authorList>
    </citation>
    <scope>NUCLEOTIDE SEQUENCE [LARGE SCALE GENOMIC DNA]</scope>
</reference>
<dbReference type="GO" id="GO:0044545">
    <property type="term" value="C:NSL complex"/>
    <property type="evidence" value="ECO:0007669"/>
    <property type="project" value="TreeGrafter"/>
</dbReference>
<reference evidence="6" key="1">
    <citation type="journal article" date="2014" name="PLoS ONE">
        <title>The genome and linkage map of the northern pike (Esox lucius): conserved synteny revealed between the salmonid sister group and the Neoteleostei.</title>
        <authorList>
            <person name="Rondeau E.B."/>
            <person name="Minkley D.R."/>
            <person name="Leong J.S."/>
            <person name="Messmer A.M."/>
            <person name="Jantzen J.R."/>
            <person name="von Schalburg K.R."/>
            <person name="Lemon C."/>
            <person name="Bird N.H."/>
            <person name="Koop B.F."/>
        </authorList>
    </citation>
    <scope>NUCLEOTIDE SEQUENCE</scope>
</reference>
<keyword evidence="6" id="KW-1185">Reference proteome</keyword>
<accession>A0A6Q2YCG7</accession>
<dbReference type="Gene3D" id="2.30.30.140">
    <property type="match status" value="2"/>
</dbReference>
<dbReference type="Bgee" id="ENSELUG00000033112">
    <property type="expression patterns" value="Expressed in stomach and 14 other cell types or tissues"/>
</dbReference>
<dbReference type="Ensembl" id="ENSELUT00000077887.2">
    <property type="protein sequence ID" value="ENSELUP00000063679.2"/>
    <property type="gene ID" value="ENSELUG00000033112.2"/>
</dbReference>
<dbReference type="InterPro" id="IPR041297">
    <property type="entry name" value="Crb2_Tudor"/>
</dbReference>
<dbReference type="Pfam" id="PF18115">
    <property type="entry name" value="Tudor_3"/>
    <property type="match status" value="1"/>
</dbReference>
<dbReference type="GO" id="GO:0071339">
    <property type="term" value="C:MLL1 complex"/>
    <property type="evidence" value="ECO:0007669"/>
    <property type="project" value="TreeGrafter"/>
</dbReference>
<dbReference type="CDD" id="cd20104">
    <property type="entry name" value="MBT_PHF20L1-like"/>
    <property type="match status" value="1"/>
</dbReference>
<feature type="domain" description="Tudor" evidence="4">
    <location>
        <begin position="84"/>
        <end position="143"/>
    </location>
</feature>
<dbReference type="InParanoid" id="A0A6Q2YCG7"/>
<dbReference type="Proteomes" id="UP000265140">
    <property type="component" value="Chromosome 12"/>
</dbReference>
<dbReference type="InterPro" id="IPR043449">
    <property type="entry name" value="PHF20-like"/>
</dbReference>
<dbReference type="InterPro" id="IPR004092">
    <property type="entry name" value="Mbt"/>
</dbReference>
<keyword evidence="2" id="KW-0677">Repeat</keyword>
<keyword evidence="3" id="KW-0539">Nucleus</keyword>